<proteinExistence type="predicted"/>
<dbReference type="GO" id="GO:0019684">
    <property type="term" value="P:photosynthesis, light reaction"/>
    <property type="evidence" value="ECO:0007669"/>
    <property type="project" value="InterPro"/>
</dbReference>
<dbReference type="RefSeq" id="WP_316433117.1">
    <property type="nucleotide sequence ID" value="NZ_CP053586.1"/>
</dbReference>
<organism evidence="3">
    <name type="scientific">Leptolyngbya sp. NK1-12</name>
    <dbReference type="NCBI Taxonomy" id="2547451"/>
    <lineage>
        <taxon>Bacteria</taxon>
        <taxon>Bacillati</taxon>
        <taxon>Cyanobacteriota</taxon>
        <taxon>Cyanophyceae</taxon>
        <taxon>Leptolyngbyales</taxon>
        <taxon>Leptolyngbyaceae</taxon>
        <taxon>Leptolyngbya group</taxon>
        <taxon>Leptolyngbya</taxon>
    </lineage>
</organism>
<gene>
    <name evidence="3" type="ORF">HJG54_02290</name>
</gene>
<dbReference type="InterPro" id="IPR011033">
    <property type="entry name" value="PRC_barrel-like_sf"/>
</dbReference>
<protein>
    <submittedName>
        <fullName evidence="3">DUF2382 domain-containing protein</fullName>
    </submittedName>
</protein>
<dbReference type="GO" id="GO:0030077">
    <property type="term" value="C:plasma membrane light-harvesting complex"/>
    <property type="evidence" value="ECO:0007669"/>
    <property type="project" value="InterPro"/>
</dbReference>
<evidence type="ECO:0000259" key="1">
    <source>
        <dbReference type="Pfam" id="PF05239"/>
    </source>
</evidence>
<reference evidence="3" key="1">
    <citation type="submission" date="2020-05" db="EMBL/GenBank/DDBJ databases">
        <authorList>
            <person name="Zhu T."/>
            <person name="Keshari N."/>
            <person name="Lu X."/>
        </authorList>
    </citation>
    <scope>NUCLEOTIDE SEQUENCE</scope>
    <source>
        <strain evidence="3">NK1-12</strain>
    </source>
</reference>
<dbReference type="Pfam" id="PF09557">
    <property type="entry name" value="DUF2382"/>
    <property type="match status" value="1"/>
</dbReference>
<evidence type="ECO:0000313" key="3">
    <source>
        <dbReference type="EMBL" id="WNZ21809.1"/>
    </source>
</evidence>
<dbReference type="InterPro" id="IPR019060">
    <property type="entry name" value="DUF2382"/>
</dbReference>
<dbReference type="InterPro" id="IPR014747">
    <property type="entry name" value="Bac_photo_RC_H_C"/>
</dbReference>
<dbReference type="SUPFAM" id="SSF50346">
    <property type="entry name" value="PRC-barrel domain"/>
    <property type="match status" value="1"/>
</dbReference>
<dbReference type="Gene3D" id="3.90.50.10">
    <property type="entry name" value="Photosynthetic Reaction Center, subunit H, domain 2"/>
    <property type="match status" value="1"/>
</dbReference>
<dbReference type="InterPro" id="IPR027275">
    <property type="entry name" value="PRC-brl_dom"/>
</dbReference>
<feature type="domain" description="DUF2382" evidence="2">
    <location>
        <begin position="196"/>
        <end position="244"/>
    </location>
</feature>
<dbReference type="EMBL" id="CP053586">
    <property type="protein sequence ID" value="WNZ21809.1"/>
    <property type="molecule type" value="Genomic_DNA"/>
</dbReference>
<dbReference type="Pfam" id="PF05239">
    <property type="entry name" value="PRC"/>
    <property type="match status" value="1"/>
</dbReference>
<evidence type="ECO:0000259" key="2">
    <source>
        <dbReference type="Pfam" id="PF09557"/>
    </source>
</evidence>
<feature type="domain" description="PRC-barrel" evidence="1">
    <location>
        <begin position="20"/>
        <end position="84"/>
    </location>
</feature>
<accession>A0AA97AF15</accession>
<sequence length="331" mass="37122">MNFLRLKTTHPLYRQGIGETDIVGFDVATEQQDSIGKVVDVLIDEAQRSYYLVVETSSWLSRKSVLLPLSRFQVMPKERRLYLMGISKAEVEKLPAYIARTITADQLPQTAAGTRYEPVSALEASPPLEASLPLEADVLVPVTRRESSVVSATPPVSTTIQELNAPAQIERTVQPVAQPATQPVIQPAIAAEETVRLLEERLVVNRQKRKVGEVIVRKEIETRMVEVPVRRERLIIEQVNPERKQLASIDLHQDLVDLDGDNATLSGVELRDPTSVNGVATTQTIPINLANQVLYKLTQFPQFSNAQVQLTFSDPELQAQYQRWLTERKMP</sequence>
<name>A0AA97AF15_9CYAN</name>
<dbReference type="AlphaFoldDB" id="A0AA97AF15"/>